<dbReference type="GO" id="GO:0046872">
    <property type="term" value="F:metal ion binding"/>
    <property type="evidence" value="ECO:0007669"/>
    <property type="project" value="UniProtKB-KW"/>
</dbReference>
<dbReference type="InterPro" id="IPR036909">
    <property type="entry name" value="Cyt_c-like_dom_sf"/>
</dbReference>
<evidence type="ECO:0000256" key="2">
    <source>
        <dbReference type="ARBA" id="ARBA00022723"/>
    </source>
</evidence>
<organism evidence="8 9">
    <name type="scientific">Candidatus Amphirhobacter heronislandensis</name>
    <dbReference type="NCBI Taxonomy" id="1732024"/>
    <lineage>
        <taxon>Bacteria</taxon>
        <taxon>Pseudomonadati</taxon>
        <taxon>Pseudomonadota</taxon>
        <taxon>Gammaproteobacteria</taxon>
        <taxon>Candidatus Tethybacterales</taxon>
        <taxon>Candidatus Tethybacteraceae</taxon>
        <taxon>Candidatus Amphirhobacter</taxon>
    </lineage>
</organism>
<reference evidence="8" key="1">
    <citation type="submission" date="2020-10" db="EMBL/GenBank/DDBJ databases">
        <title>An improved Amphimedon queenslandica hologenome assembly reveals how three proteobacterial symbionts can extend the metabolic phenotypic of their marine sponge host.</title>
        <authorList>
            <person name="Degnan B."/>
            <person name="Degnan S."/>
            <person name="Xiang X."/>
        </authorList>
    </citation>
    <scope>NUCLEOTIDE SEQUENCE</scope>
    <source>
        <strain evidence="8">AqS2</strain>
    </source>
</reference>
<evidence type="ECO:0000256" key="3">
    <source>
        <dbReference type="ARBA" id="ARBA00023004"/>
    </source>
</evidence>
<dbReference type="SUPFAM" id="SSF46626">
    <property type="entry name" value="Cytochrome c"/>
    <property type="match status" value="1"/>
</dbReference>
<evidence type="ECO:0000313" key="8">
    <source>
        <dbReference type="EMBL" id="MBF2735905.1"/>
    </source>
</evidence>
<gene>
    <name evidence="8" type="ORF">ISN26_07560</name>
</gene>
<keyword evidence="1 4" id="KW-0349">Heme</keyword>
<evidence type="ECO:0000313" key="9">
    <source>
        <dbReference type="Proteomes" id="UP000604381"/>
    </source>
</evidence>
<dbReference type="GO" id="GO:0009055">
    <property type="term" value="F:electron transfer activity"/>
    <property type="evidence" value="ECO:0007669"/>
    <property type="project" value="InterPro"/>
</dbReference>
<keyword evidence="3 4" id="KW-0408">Iron</keyword>
<feature type="compositionally biased region" description="Low complexity" evidence="5">
    <location>
        <begin position="109"/>
        <end position="129"/>
    </location>
</feature>
<accession>A0A930UDI7</accession>
<dbReference type="GO" id="GO:0020037">
    <property type="term" value="F:heme binding"/>
    <property type="evidence" value="ECO:0007669"/>
    <property type="project" value="InterPro"/>
</dbReference>
<dbReference type="EMBL" id="JADHEI010000055">
    <property type="protein sequence ID" value="MBF2735905.1"/>
    <property type="molecule type" value="Genomic_DNA"/>
</dbReference>
<feature type="compositionally biased region" description="Basic residues" evidence="5">
    <location>
        <begin position="130"/>
        <end position="139"/>
    </location>
</feature>
<dbReference type="Pfam" id="PF13442">
    <property type="entry name" value="Cytochrome_CBB3"/>
    <property type="match status" value="1"/>
</dbReference>
<feature type="region of interest" description="Disordered" evidence="5">
    <location>
        <begin position="109"/>
        <end position="165"/>
    </location>
</feature>
<feature type="domain" description="Cytochrome c" evidence="7">
    <location>
        <begin position="28"/>
        <end position="136"/>
    </location>
</feature>
<evidence type="ECO:0000256" key="5">
    <source>
        <dbReference type="SAM" id="MobiDB-lite"/>
    </source>
</evidence>
<proteinExistence type="predicted"/>
<dbReference type="PROSITE" id="PS51007">
    <property type="entry name" value="CYTC"/>
    <property type="match status" value="1"/>
</dbReference>
<name>A0A930UDI7_9GAMM</name>
<dbReference type="Proteomes" id="UP000604381">
    <property type="component" value="Unassembled WGS sequence"/>
</dbReference>
<evidence type="ECO:0000256" key="6">
    <source>
        <dbReference type="SAM" id="SignalP"/>
    </source>
</evidence>
<dbReference type="Gene3D" id="1.10.760.10">
    <property type="entry name" value="Cytochrome c-like domain"/>
    <property type="match status" value="1"/>
</dbReference>
<dbReference type="InterPro" id="IPR009056">
    <property type="entry name" value="Cyt_c-like_dom"/>
</dbReference>
<dbReference type="AlphaFoldDB" id="A0A930UDI7"/>
<evidence type="ECO:0000256" key="4">
    <source>
        <dbReference type="PROSITE-ProRule" id="PRU00433"/>
    </source>
</evidence>
<keyword evidence="9" id="KW-1185">Reference proteome</keyword>
<comment type="caution">
    <text evidence="8">The sequence shown here is derived from an EMBL/GenBank/DDBJ whole genome shotgun (WGS) entry which is preliminary data.</text>
</comment>
<sequence>MRAFFLLLPALLAALPLPAGAETGLVEGDAAAGSELYASQCQACHGAGGNSLVPEQPIVAGQHAEYLAAQIRAFRDQVRVNAAMWPFVCPSSKAACPAPSTRPWCCGASTSTATASPPRTSRTAPAATARRARASRRCTRCSAASTPPTPRRRSPPTAPASACTR</sequence>
<feature type="signal peptide" evidence="6">
    <location>
        <begin position="1"/>
        <end position="21"/>
    </location>
</feature>
<keyword evidence="2 4" id="KW-0479">Metal-binding</keyword>
<evidence type="ECO:0000259" key="7">
    <source>
        <dbReference type="PROSITE" id="PS51007"/>
    </source>
</evidence>
<protein>
    <submittedName>
        <fullName evidence="8">C-type cytochrome</fullName>
    </submittedName>
</protein>
<evidence type="ECO:0000256" key="1">
    <source>
        <dbReference type="ARBA" id="ARBA00022617"/>
    </source>
</evidence>
<keyword evidence="6" id="KW-0732">Signal</keyword>
<feature type="chain" id="PRO_5036837717" evidence="6">
    <location>
        <begin position="22"/>
        <end position="165"/>
    </location>
</feature>